<dbReference type="AlphaFoldDB" id="A0AAV0Y9Z0"/>
<organism evidence="1 2">
    <name type="scientific">Macrosiphum euphorbiae</name>
    <name type="common">potato aphid</name>
    <dbReference type="NCBI Taxonomy" id="13131"/>
    <lineage>
        <taxon>Eukaryota</taxon>
        <taxon>Metazoa</taxon>
        <taxon>Ecdysozoa</taxon>
        <taxon>Arthropoda</taxon>
        <taxon>Hexapoda</taxon>
        <taxon>Insecta</taxon>
        <taxon>Pterygota</taxon>
        <taxon>Neoptera</taxon>
        <taxon>Paraneoptera</taxon>
        <taxon>Hemiptera</taxon>
        <taxon>Sternorrhyncha</taxon>
        <taxon>Aphidomorpha</taxon>
        <taxon>Aphidoidea</taxon>
        <taxon>Aphididae</taxon>
        <taxon>Macrosiphini</taxon>
        <taxon>Macrosiphum</taxon>
    </lineage>
</organism>
<proteinExistence type="predicted"/>
<gene>
    <name evidence="1" type="ORF">MEUPH1_LOCUS29822</name>
</gene>
<comment type="caution">
    <text evidence="1">The sequence shown here is derived from an EMBL/GenBank/DDBJ whole genome shotgun (WGS) entry which is preliminary data.</text>
</comment>
<dbReference type="EMBL" id="CARXXK010001484">
    <property type="protein sequence ID" value="CAI6376452.1"/>
    <property type="molecule type" value="Genomic_DNA"/>
</dbReference>
<name>A0AAV0Y9Z0_9HEMI</name>
<reference evidence="1 2" key="1">
    <citation type="submission" date="2023-01" db="EMBL/GenBank/DDBJ databases">
        <authorList>
            <person name="Whitehead M."/>
        </authorList>
    </citation>
    <scope>NUCLEOTIDE SEQUENCE [LARGE SCALE GENOMIC DNA]</scope>
</reference>
<keyword evidence="2" id="KW-1185">Reference proteome</keyword>
<sequence>MMKKKERKENGQNSGYWKGGNILILLRHLETNEPSDFKNYLRMENHLFHQLLNLVRPHIEKQNTVMRESISAEERLVATLRFLATGRSYEDLKFSSAISAQALGKIIPETCWAIYKVLRNEYLQVSQHLILNFYANIHQYVNKKI</sequence>
<protein>
    <submittedName>
        <fullName evidence="1">Uncharacterized protein</fullName>
    </submittedName>
</protein>
<dbReference type="Proteomes" id="UP001160148">
    <property type="component" value="Unassembled WGS sequence"/>
</dbReference>
<evidence type="ECO:0000313" key="1">
    <source>
        <dbReference type="EMBL" id="CAI6376452.1"/>
    </source>
</evidence>
<accession>A0AAV0Y9Z0</accession>
<evidence type="ECO:0000313" key="2">
    <source>
        <dbReference type="Proteomes" id="UP001160148"/>
    </source>
</evidence>